<dbReference type="InterPro" id="IPR007174">
    <property type="entry name" value="Las1"/>
</dbReference>
<dbReference type="GO" id="GO:0004519">
    <property type="term" value="F:endonuclease activity"/>
    <property type="evidence" value="ECO:0007669"/>
    <property type="project" value="InterPro"/>
</dbReference>
<dbReference type="EMBL" id="ML178820">
    <property type="protein sequence ID" value="TFL03642.1"/>
    <property type="molecule type" value="Genomic_DNA"/>
</dbReference>
<dbReference type="Proteomes" id="UP000305067">
    <property type="component" value="Unassembled WGS sequence"/>
</dbReference>
<evidence type="ECO:0000313" key="1">
    <source>
        <dbReference type="EMBL" id="TFL03642.1"/>
    </source>
</evidence>
<dbReference type="PANTHER" id="PTHR15002:SF0">
    <property type="entry name" value="RIBOSOMAL BIOGENESIS PROTEIN LAS1L"/>
    <property type="match status" value="1"/>
</dbReference>
<organism evidence="1 2">
    <name type="scientific">Pterulicium gracile</name>
    <dbReference type="NCBI Taxonomy" id="1884261"/>
    <lineage>
        <taxon>Eukaryota</taxon>
        <taxon>Fungi</taxon>
        <taxon>Dikarya</taxon>
        <taxon>Basidiomycota</taxon>
        <taxon>Agaricomycotina</taxon>
        <taxon>Agaricomycetes</taxon>
        <taxon>Agaricomycetidae</taxon>
        <taxon>Agaricales</taxon>
        <taxon>Pleurotineae</taxon>
        <taxon>Pterulaceae</taxon>
        <taxon>Pterulicium</taxon>
    </lineage>
</organism>
<name>A0A5C3QP79_9AGAR</name>
<dbReference type="GO" id="GO:0000470">
    <property type="term" value="P:maturation of LSU-rRNA"/>
    <property type="evidence" value="ECO:0007669"/>
    <property type="project" value="TreeGrafter"/>
</dbReference>
<dbReference type="OrthoDB" id="10263222at2759"/>
<evidence type="ECO:0000313" key="2">
    <source>
        <dbReference type="Proteomes" id="UP000305067"/>
    </source>
</evidence>
<proteinExistence type="predicted"/>
<protein>
    <submittedName>
        <fullName evidence="1">Las1-like-domain-containing protein</fullName>
    </submittedName>
</protein>
<dbReference type="AlphaFoldDB" id="A0A5C3QP79"/>
<dbReference type="GO" id="GO:0090730">
    <property type="term" value="C:Las1 complex"/>
    <property type="evidence" value="ECO:0007669"/>
    <property type="project" value="InterPro"/>
</dbReference>
<dbReference type="STRING" id="1884261.A0A5C3QP79"/>
<keyword evidence="2" id="KW-1185">Reference proteome</keyword>
<dbReference type="Pfam" id="PF04031">
    <property type="entry name" value="Las1"/>
    <property type="match status" value="1"/>
</dbReference>
<reference evidence="1 2" key="1">
    <citation type="journal article" date="2019" name="Nat. Ecol. Evol.">
        <title>Megaphylogeny resolves global patterns of mushroom evolution.</title>
        <authorList>
            <person name="Varga T."/>
            <person name="Krizsan K."/>
            <person name="Foldi C."/>
            <person name="Dima B."/>
            <person name="Sanchez-Garcia M."/>
            <person name="Sanchez-Ramirez S."/>
            <person name="Szollosi G.J."/>
            <person name="Szarkandi J.G."/>
            <person name="Papp V."/>
            <person name="Albert L."/>
            <person name="Andreopoulos W."/>
            <person name="Angelini C."/>
            <person name="Antonin V."/>
            <person name="Barry K.W."/>
            <person name="Bougher N.L."/>
            <person name="Buchanan P."/>
            <person name="Buyck B."/>
            <person name="Bense V."/>
            <person name="Catcheside P."/>
            <person name="Chovatia M."/>
            <person name="Cooper J."/>
            <person name="Damon W."/>
            <person name="Desjardin D."/>
            <person name="Finy P."/>
            <person name="Geml J."/>
            <person name="Haridas S."/>
            <person name="Hughes K."/>
            <person name="Justo A."/>
            <person name="Karasinski D."/>
            <person name="Kautmanova I."/>
            <person name="Kiss B."/>
            <person name="Kocsube S."/>
            <person name="Kotiranta H."/>
            <person name="LaButti K.M."/>
            <person name="Lechner B.E."/>
            <person name="Liimatainen K."/>
            <person name="Lipzen A."/>
            <person name="Lukacs Z."/>
            <person name="Mihaltcheva S."/>
            <person name="Morgado L.N."/>
            <person name="Niskanen T."/>
            <person name="Noordeloos M.E."/>
            <person name="Ohm R.A."/>
            <person name="Ortiz-Santana B."/>
            <person name="Ovrebo C."/>
            <person name="Racz N."/>
            <person name="Riley R."/>
            <person name="Savchenko A."/>
            <person name="Shiryaev A."/>
            <person name="Soop K."/>
            <person name="Spirin V."/>
            <person name="Szebenyi C."/>
            <person name="Tomsovsky M."/>
            <person name="Tulloss R.E."/>
            <person name="Uehling J."/>
            <person name="Grigoriev I.V."/>
            <person name="Vagvolgyi C."/>
            <person name="Papp T."/>
            <person name="Martin F.M."/>
            <person name="Miettinen O."/>
            <person name="Hibbett D.S."/>
            <person name="Nagy L.G."/>
        </authorList>
    </citation>
    <scope>NUCLEOTIDE SEQUENCE [LARGE SCALE GENOMIC DNA]</scope>
    <source>
        <strain evidence="1 2">CBS 309.79</strain>
    </source>
</reference>
<sequence>MRLPRRVPWSSPAELDQLCTWIFADQPDVSSKWLAVNRLSAWRATTYLPHALESTLSILTAILQDAENENGRSWLSVRQSYATAIIRLVNGLVDPLQQGSYARSIASIAAQLELPAWFVELRHAATHEDMPSLELLREAAKESLNWLLHHYFLPAINPSADSMHQPPPLRSLSAPFKQYKNLLKQTLRDSSLISRHSADIGLVMREVERWVSEAVLASNIKLRGLEWEDADDSETDEEDTQEIWALEKLCGVLLEEGGLVPLSKKKRLLSEHDFLPPEFSVSLWSPLMAELQSNHPAFPRVLIGCIVKELLQVNSDETCRSSTSDPHYLACLSRWAFWSAQKNWPLSSTASETDLRQDALVSLITALGPTASPQSAGEKA</sequence>
<dbReference type="PANTHER" id="PTHR15002">
    <property type="entry name" value="RIBOSOMAL BIOGENESIS PROTEIN LAS1L"/>
    <property type="match status" value="1"/>
</dbReference>
<dbReference type="GO" id="GO:0000460">
    <property type="term" value="P:maturation of 5.8S rRNA"/>
    <property type="evidence" value="ECO:0007669"/>
    <property type="project" value="TreeGrafter"/>
</dbReference>
<gene>
    <name evidence="1" type="ORF">BDV98DRAFT_504262</name>
</gene>
<dbReference type="GO" id="GO:0030687">
    <property type="term" value="C:preribosome, large subunit precursor"/>
    <property type="evidence" value="ECO:0007669"/>
    <property type="project" value="TreeGrafter"/>
</dbReference>
<accession>A0A5C3QP79</accession>